<dbReference type="InterPro" id="IPR000653">
    <property type="entry name" value="DegT/StrS_aminotransferase"/>
</dbReference>
<proteinExistence type="inferred from homology"/>
<dbReference type="PIRSF" id="PIRSF000390">
    <property type="entry name" value="PLP_StrS"/>
    <property type="match status" value="1"/>
</dbReference>
<name>A0A7W7WWL2_9PSEU</name>
<keyword evidence="5" id="KW-1185">Reference proteome</keyword>
<dbReference type="AlphaFoldDB" id="A0A7W7WWL2"/>
<comment type="similarity">
    <text evidence="2 3">Belongs to the DegT/DnrJ/EryC1 family.</text>
</comment>
<dbReference type="GO" id="GO:0030170">
    <property type="term" value="F:pyridoxal phosphate binding"/>
    <property type="evidence" value="ECO:0007669"/>
    <property type="project" value="TreeGrafter"/>
</dbReference>
<dbReference type="GO" id="GO:0008483">
    <property type="term" value="F:transaminase activity"/>
    <property type="evidence" value="ECO:0007669"/>
    <property type="project" value="TreeGrafter"/>
</dbReference>
<evidence type="ECO:0000313" key="4">
    <source>
        <dbReference type="EMBL" id="MBB4966107.1"/>
    </source>
</evidence>
<gene>
    <name evidence="4" type="ORF">F4559_003466</name>
</gene>
<dbReference type="Gene3D" id="3.90.1150.10">
    <property type="entry name" value="Aspartate Aminotransferase, domain 1"/>
    <property type="match status" value="1"/>
</dbReference>
<keyword evidence="1 3" id="KW-0663">Pyridoxal phosphate</keyword>
<dbReference type="EMBL" id="JACHJS010000001">
    <property type="protein sequence ID" value="MBB4966107.1"/>
    <property type="molecule type" value="Genomic_DNA"/>
</dbReference>
<dbReference type="CDD" id="cd00616">
    <property type="entry name" value="AHBA_syn"/>
    <property type="match status" value="1"/>
</dbReference>
<evidence type="ECO:0000256" key="1">
    <source>
        <dbReference type="ARBA" id="ARBA00022898"/>
    </source>
</evidence>
<protein>
    <submittedName>
        <fullName evidence="4">dTDP-4-amino-4,6-dideoxygalactose transaminase</fullName>
    </submittedName>
</protein>
<evidence type="ECO:0000256" key="3">
    <source>
        <dbReference type="RuleBase" id="RU004508"/>
    </source>
</evidence>
<dbReference type="Gene3D" id="3.40.640.10">
    <property type="entry name" value="Type I PLP-dependent aspartate aminotransferase-like (Major domain)"/>
    <property type="match status" value="1"/>
</dbReference>
<organism evidence="4 5">
    <name type="scientific">Saccharothrix violaceirubra</name>
    <dbReference type="NCBI Taxonomy" id="413306"/>
    <lineage>
        <taxon>Bacteria</taxon>
        <taxon>Bacillati</taxon>
        <taxon>Actinomycetota</taxon>
        <taxon>Actinomycetes</taxon>
        <taxon>Pseudonocardiales</taxon>
        <taxon>Pseudonocardiaceae</taxon>
        <taxon>Saccharothrix</taxon>
    </lineage>
</organism>
<evidence type="ECO:0000256" key="2">
    <source>
        <dbReference type="ARBA" id="ARBA00037999"/>
    </source>
</evidence>
<dbReference type="PANTHER" id="PTHR30244:SF36">
    <property type="entry name" value="3-OXO-GLUCOSE-6-PHOSPHATE:GLUTAMATE AMINOTRANSFERASE"/>
    <property type="match status" value="1"/>
</dbReference>
<evidence type="ECO:0000313" key="5">
    <source>
        <dbReference type="Proteomes" id="UP000542674"/>
    </source>
</evidence>
<sequence>MHNVPFHAQSDTFSQLWPITRQHVADVLELEPGRKVAELEKALVAYTGRRHAIGVNSGTDALVLLLRAAGLRPGDGVVVPAFSFVASASAVVLAGGRPVFADVEPGGYGLSPTSVRAVVTADTRFVLPVHLFHRPADLGGLLDVANRLRLMVVEDCAEAIGMRWAGRHVGAAGVGGALSFSPTTTLGALGDAGAVLTDDPVVAETAATVRHRGLGDQPGLDSRMDDVQAAILLAKLGRLESDVRRRIALARHYSRRLADVPGLTLPVSPRRAGLRGVPCQYVVETDDRAELAAHLASAGIGAEPRHPVPLHLQPCFADTGHRPGDFPHAERAARRTLALPLHPDLTAADADRVCDAIAAFGRVTS</sequence>
<reference evidence="4 5" key="1">
    <citation type="submission" date="2020-08" db="EMBL/GenBank/DDBJ databases">
        <title>Sequencing the genomes of 1000 actinobacteria strains.</title>
        <authorList>
            <person name="Klenk H.-P."/>
        </authorList>
    </citation>
    <scope>NUCLEOTIDE SEQUENCE [LARGE SCALE GENOMIC DNA]</scope>
    <source>
        <strain evidence="4 5">DSM 45084</strain>
    </source>
</reference>
<dbReference type="SUPFAM" id="SSF53383">
    <property type="entry name" value="PLP-dependent transferases"/>
    <property type="match status" value="1"/>
</dbReference>
<comment type="caution">
    <text evidence="4">The sequence shown here is derived from an EMBL/GenBank/DDBJ whole genome shotgun (WGS) entry which is preliminary data.</text>
</comment>
<dbReference type="GO" id="GO:0000271">
    <property type="term" value="P:polysaccharide biosynthetic process"/>
    <property type="evidence" value="ECO:0007669"/>
    <property type="project" value="TreeGrafter"/>
</dbReference>
<dbReference type="InterPro" id="IPR015421">
    <property type="entry name" value="PyrdxlP-dep_Trfase_major"/>
</dbReference>
<dbReference type="RefSeq" id="WP_312865696.1">
    <property type="nucleotide sequence ID" value="NZ_BAABAI010000005.1"/>
</dbReference>
<dbReference type="Proteomes" id="UP000542674">
    <property type="component" value="Unassembled WGS sequence"/>
</dbReference>
<accession>A0A7W7WWL2</accession>
<dbReference type="PANTHER" id="PTHR30244">
    <property type="entry name" value="TRANSAMINASE"/>
    <property type="match status" value="1"/>
</dbReference>
<dbReference type="Pfam" id="PF01041">
    <property type="entry name" value="DegT_DnrJ_EryC1"/>
    <property type="match status" value="1"/>
</dbReference>
<dbReference type="InterPro" id="IPR015424">
    <property type="entry name" value="PyrdxlP-dep_Trfase"/>
</dbReference>
<dbReference type="InterPro" id="IPR015422">
    <property type="entry name" value="PyrdxlP-dep_Trfase_small"/>
</dbReference>